<sequence length="69" mass="8174">MRKDGTDSGYEVVCYYYAGEVGNKYYGQGHPVKPHHIRMTHNLLCNYTFYQKKKIYCVRNLSRDSIYPC</sequence>
<protein>
    <recommendedName>
        <fullName evidence="3">Histone deacetylase domain-containing protein</fullName>
    </recommendedName>
</protein>
<dbReference type="Ensembl" id="ENSSHAT00000047292.1">
    <property type="protein sequence ID" value="ENSSHAP00000023637.1"/>
    <property type="gene ID" value="ENSSHAG00000020882.1"/>
</dbReference>
<keyword evidence="2" id="KW-1185">Reference proteome</keyword>
<evidence type="ECO:0000313" key="2">
    <source>
        <dbReference type="Proteomes" id="UP000007648"/>
    </source>
</evidence>
<name>A0A7N4NHY9_SARHA</name>
<evidence type="ECO:0008006" key="3">
    <source>
        <dbReference type="Google" id="ProtNLM"/>
    </source>
</evidence>
<proteinExistence type="predicted"/>
<dbReference type="GeneTree" id="ENSGT00940000173676"/>
<dbReference type="InParanoid" id="A0A7N4NHY9"/>
<reference evidence="1" key="3">
    <citation type="submission" date="2025-09" db="UniProtKB">
        <authorList>
            <consortium name="Ensembl"/>
        </authorList>
    </citation>
    <scope>IDENTIFICATION</scope>
</reference>
<organism evidence="1 2">
    <name type="scientific">Sarcophilus harrisii</name>
    <name type="common">Tasmanian devil</name>
    <name type="synonym">Sarcophilus laniarius</name>
    <dbReference type="NCBI Taxonomy" id="9305"/>
    <lineage>
        <taxon>Eukaryota</taxon>
        <taxon>Metazoa</taxon>
        <taxon>Chordata</taxon>
        <taxon>Craniata</taxon>
        <taxon>Vertebrata</taxon>
        <taxon>Euteleostomi</taxon>
        <taxon>Mammalia</taxon>
        <taxon>Metatheria</taxon>
        <taxon>Dasyuromorphia</taxon>
        <taxon>Dasyuridae</taxon>
        <taxon>Sarcophilus</taxon>
    </lineage>
</organism>
<dbReference type="AlphaFoldDB" id="A0A7N4NHY9"/>
<reference evidence="1" key="2">
    <citation type="submission" date="2025-08" db="UniProtKB">
        <authorList>
            <consortium name="Ensembl"/>
        </authorList>
    </citation>
    <scope>IDENTIFICATION</scope>
</reference>
<reference evidence="1 2" key="1">
    <citation type="journal article" date="2011" name="Proc. Natl. Acad. Sci. U.S.A.">
        <title>Genetic diversity and population structure of the endangered marsupial Sarcophilus harrisii (Tasmanian devil).</title>
        <authorList>
            <person name="Miller W."/>
            <person name="Hayes V.M."/>
            <person name="Ratan A."/>
            <person name="Petersen D.C."/>
            <person name="Wittekindt N.E."/>
            <person name="Miller J."/>
            <person name="Walenz B."/>
            <person name="Knight J."/>
            <person name="Qi J."/>
            <person name="Zhao F."/>
            <person name="Wang Q."/>
            <person name="Bedoya-Reina O.C."/>
            <person name="Katiyar N."/>
            <person name="Tomsho L.P."/>
            <person name="Kasson L.M."/>
            <person name="Hardie R.A."/>
            <person name="Woodbridge P."/>
            <person name="Tindall E.A."/>
            <person name="Bertelsen M.F."/>
            <person name="Dixon D."/>
            <person name="Pyecroft S."/>
            <person name="Helgen K.M."/>
            <person name="Lesk A.M."/>
            <person name="Pringle T.H."/>
            <person name="Patterson N."/>
            <person name="Zhang Y."/>
            <person name="Kreiss A."/>
            <person name="Woods G.M."/>
            <person name="Jones M.E."/>
            <person name="Schuster S.C."/>
        </authorList>
    </citation>
    <scope>NUCLEOTIDE SEQUENCE [LARGE SCALE GENOMIC DNA]</scope>
</reference>
<dbReference type="Proteomes" id="UP000007648">
    <property type="component" value="Unassembled WGS sequence"/>
</dbReference>
<evidence type="ECO:0000313" key="1">
    <source>
        <dbReference type="Ensembl" id="ENSSHAP00000023637.1"/>
    </source>
</evidence>
<accession>A0A7N4NHY9</accession>